<feature type="transmembrane region" description="Helical" evidence="1">
    <location>
        <begin position="63"/>
        <end position="80"/>
    </location>
</feature>
<gene>
    <name evidence="2" type="ORF">DX116_11400</name>
</gene>
<name>A0A371P2G3_9ACTN</name>
<protein>
    <recommendedName>
        <fullName evidence="4">DoxX family protein</fullName>
    </recommendedName>
</protein>
<keyword evidence="1" id="KW-0812">Transmembrane</keyword>
<sequence length="120" mass="12738">MTRDITIMGSAFIGIGVLHLVKPGPFENIVPKVLPRKKDLVYASGVVEIAAGAMMLHPRTRRLGGLGAVALLAGVFPANVQMTADALRSSRAPAWYKAGTVLRLPLQAPMIRIALKAARA</sequence>
<dbReference type="OrthoDB" id="3267646at2"/>
<evidence type="ECO:0008006" key="4">
    <source>
        <dbReference type="Google" id="ProtNLM"/>
    </source>
</evidence>
<keyword evidence="1" id="KW-0472">Membrane</keyword>
<reference evidence="2 3" key="1">
    <citation type="submission" date="2018-08" db="EMBL/GenBank/DDBJ databases">
        <title>Aeromicrobium sp. M2KJ-4, whole genome shotgun sequence.</title>
        <authorList>
            <person name="Tuo L."/>
        </authorList>
    </citation>
    <scope>NUCLEOTIDE SEQUENCE [LARGE SCALE GENOMIC DNA]</scope>
    <source>
        <strain evidence="2 3">M2KJ-4</strain>
    </source>
</reference>
<evidence type="ECO:0000313" key="2">
    <source>
        <dbReference type="EMBL" id="REK69798.1"/>
    </source>
</evidence>
<dbReference type="PANTHER" id="PTHR36974">
    <property type="entry name" value="MEMBRANE PROTEIN-RELATED"/>
    <property type="match status" value="1"/>
</dbReference>
<dbReference type="AlphaFoldDB" id="A0A371P2G3"/>
<comment type="caution">
    <text evidence="2">The sequence shown here is derived from an EMBL/GenBank/DDBJ whole genome shotgun (WGS) entry which is preliminary data.</text>
</comment>
<proteinExistence type="predicted"/>
<keyword evidence="1" id="KW-1133">Transmembrane helix</keyword>
<evidence type="ECO:0000256" key="1">
    <source>
        <dbReference type="SAM" id="Phobius"/>
    </source>
</evidence>
<accession>A0A371P2G3</accession>
<dbReference type="EMBL" id="QUBR01000002">
    <property type="protein sequence ID" value="REK69798.1"/>
    <property type="molecule type" value="Genomic_DNA"/>
</dbReference>
<dbReference type="RefSeq" id="WP_119704397.1">
    <property type="nucleotide sequence ID" value="NZ_JBHSOI010000002.1"/>
</dbReference>
<evidence type="ECO:0000313" key="3">
    <source>
        <dbReference type="Proteomes" id="UP000265581"/>
    </source>
</evidence>
<dbReference type="Proteomes" id="UP000265581">
    <property type="component" value="Unassembled WGS sequence"/>
</dbReference>
<keyword evidence="3" id="KW-1185">Reference proteome</keyword>
<organism evidence="2 3">
    <name type="scientific">Aeromicrobium endophyticum</name>
    <dbReference type="NCBI Taxonomy" id="2292704"/>
    <lineage>
        <taxon>Bacteria</taxon>
        <taxon>Bacillati</taxon>
        <taxon>Actinomycetota</taxon>
        <taxon>Actinomycetes</taxon>
        <taxon>Propionibacteriales</taxon>
        <taxon>Nocardioidaceae</taxon>
        <taxon>Aeromicrobium</taxon>
    </lineage>
</organism>
<dbReference type="PANTHER" id="PTHR36974:SF1">
    <property type="entry name" value="DOXX FAMILY MEMBRANE PROTEIN"/>
    <property type="match status" value="1"/>
</dbReference>